<accession>A0ABQ1M6S5</accession>
<comment type="caution">
    <text evidence="1">The sequence shown here is derived from an EMBL/GenBank/DDBJ whole genome shotgun (WGS) entry which is preliminary data.</text>
</comment>
<reference evidence="2" key="1">
    <citation type="journal article" date="2019" name="Int. J. Syst. Evol. Microbiol.">
        <title>The Global Catalogue of Microorganisms (GCM) 10K type strain sequencing project: providing services to taxonomists for standard genome sequencing and annotation.</title>
        <authorList>
            <consortium name="The Broad Institute Genomics Platform"/>
            <consortium name="The Broad Institute Genome Sequencing Center for Infectious Disease"/>
            <person name="Wu L."/>
            <person name="Ma J."/>
        </authorList>
    </citation>
    <scope>NUCLEOTIDE SEQUENCE [LARGE SCALE GENOMIC DNA]</scope>
    <source>
        <strain evidence="2">CGMCC 1.15103</strain>
    </source>
</reference>
<evidence type="ECO:0000313" key="2">
    <source>
        <dbReference type="Proteomes" id="UP000602004"/>
    </source>
</evidence>
<dbReference type="Proteomes" id="UP000602004">
    <property type="component" value="Unassembled WGS sequence"/>
</dbReference>
<protein>
    <submittedName>
        <fullName evidence="1">Uncharacterized protein</fullName>
    </submittedName>
</protein>
<sequence length="51" mass="5699">MQVKLIEVDIYYTDRVVVGDMVVEILGLQDDLLSAFAFDKSLHVPECVATV</sequence>
<evidence type="ECO:0000313" key="1">
    <source>
        <dbReference type="EMBL" id="GGC35626.1"/>
    </source>
</evidence>
<organism evidence="1 2">
    <name type="scientific">Paraburkholderia caffeinilytica</name>
    <dbReference type="NCBI Taxonomy" id="1761016"/>
    <lineage>
        <taxon>Bacteria</taxon>
        <taxon>Pseudomonadati</taxon>
        <taxon>Pseudomonadota</taxon>
        <taxon>Betaproteobacteria</taxon>
        <taxon>Burkholderiales</taxon>
        <taxon>Burkholderiaceae</taxon>
        <taxon>Paraburkholderia</taxon>
    </lineage>
</organism>
<name>A0ABQ1M6S5_9BURK</name>
<gene>
    <name evidence="1" type="ORF">GCM10011400_22850</name>
</gene>
<keyword evidence="2" id="KW-1185">Reference proteome</keyword>
<proteinExistence type="predicted"/>
<dbReference type="EMBL" id="BMHL01000003">
    <property type="protein sequence ID" value="GGC35626.1"/>
    <property type="molecule type" value="Genomic_DNA"/>
</dbReference>